<evidence type="ECO:0000256" key="1">
    <source>
        <dbReference type="SAM" id="Coils"/>
    </source>
</evidence>
<accession>A0A8C4QZ94</accession>
<organism evidence="3 4">
    <name type="scientific">Eptatretus burgeri</name>
    <name type="common">Inshore hagfish</name>
    <dbReference type="NCBI Taxonomy" id="7764"/>
    <lineage>
        <taxon>Eukaryota</taxon>
        <taxon>Metazoa</taxon>
        <taxon>Chordata</taxon>
        <taxon>Craniata</taxon>
        <taxon>Vertebrata</taxon>
        <taxon>Cyclostomata</taxon>
        <taxon>Myxini</taxon>
        <taxon>Myxiniformes</taxon>
        <taxon>Myxinidae</taxon>
        <taxon>Eptatretinae</taxon>
        <taxon>Eptatretus</taxon>
    </lineage>
</organism>
<keyword evidence="1" id="KW-0175">Coiled coil</keyword>
<dbReference type="AlphaFoldDB" id="A0A8C4QZ94"/>
<feature type="coiled-coil region" evidence="1">
    <location>
        <begin position="128"/>
        <end position="162"/>
    </location>
</feature>
<protein>
    <submittedName>
        <fullName evidence="3">Uncharacterized protein</fullName>
    </submittedName>
</protein>
<reference evidence="3" key="2">
    <citation type="submission" date="2025-09" db="UniProtKB">
        <authorList>
            <consortium name="Ensembl"/>
        </authorList>
    </citation>
    <scope>IDENTIFICATION</scope>
</reference>
<name>A0A8C4QZ94_EPTBU</name>
<feature type="compositionally biased region" description="Polar residues" evidence="2">
    <location>
        <begin position="336"/>
        <end position="345"/>
    </location>
</feature>
<evidence type="ECO:0000313" key="3">
    <source>
        <dbReference type="Ensembl" id="ENSEBUP00000022792.1"/>
    </source>
</evidence>
<keyword evidence="4" id="KW-1185">Reference proteome</keyword>
<dbReference type="Ensembl" id="ENSEBUT00000023368.1">
    <property type="protein sequence ID" value="ENSEBUP00000022792.1"/>
    <property type="gene ID" value="ENSEBUG00000014046.1"/>
</dbReference>
<evidence type="ECO:0000313" key="4">
    <source>
        <dbReference type="Proteomes" id="UP000694388"/>
    </source>
</evidence>
<evidence type="ECO:0000256" key="2">
    <source>
        <dbReference type="SAM" id="MobiDB-lite"/>
    </source>
</evidence>
<feature type="region of interest" description="Disordered" evidence="2">
    <location>
        <begin position="322"/>
        <end position="349"/>
    </location>
</feature>
<reference evidence="3" key="1">
    <citation type="submission" date="2025-08" db="UniProtKB">
        <authorList>
            <consortium name="Ensembl"/>
        </authorList>
    </citation>
    <scope>IDENTIFICATION</scope>
</reference>
<dbReference type="Proteomes" id="UP000694388">
    <property type="component" value="Unplaced"/>
</dbReference>
<proteinExistence type="predicted"/>
<sequence>MKCKNARTTECRNAIESMDPFGMQSPIPLTVSKEFPTRKPALREEDALQGQEMVVRNFPPFPSLELRDAFDASTMQCLVQHLEERQRLRSSLNDELIRAEGAFRVRLLELDENVHKMNTWQQHRQQCLEAKERLADSQKAKISRLNDKKKRLHCKIEDEQKAIPLHVNVKQLLQQRLNCTRLELKREHMEQHQKECRLHDTIAALGCKWQQECDRCVAAKEIEMQYKMWLKDDKLKQLKSILTANEVTERTSYDKHYRKQTVSSCFIASKTWDCEVLDSLDHKSNSSDCISVVCCVNQCEEHIKQSDVCHDQNSEQPTLRALLGSNGAPLNKPHANVTNPGGSEQTNEDIDRQHVSSNCLFFGSFAV</sequence>